<name>A0ABT6DIW7_9BACT</name>
<accession>A0ABT6DIW7</accession>
<proteinExistence type="predicted"/>
<dbReference type="Proteomes" id="UP001152321">
    <property type="component" value="Unassembled WGS sequence"/>
</dbReference>
<keyword evidence="2" id="KW-1185">Reference proteome</keyword>
<evidence type="ECO:0000313" key="1">
    <source>
        <dbReference type="EMBL" id="MDG0816459.1"/>
    </source>
</evidence>
<evidence type="ECO:0000313" key="2">
    <source>
        <dbReference type="Proteomes" id="UP001152321"/>
    </source>
</evidence>
<protein>
    <submittedName>
        <fullName evidence="1">Uncharacterized protein</fullName>
    </submittedName>
</protein>
<comment type="caution">
    <text evidence="1">The sequence shown here is derived from an EMBL/GenBank/DDBJ whole genome shotgun (WGS) entry which is preliminary data.</text>
</comment>
<organism evidence="1 2">
    <name type="scientific">Bdellovibrio svalbardensis</name>
    <dbReference type="NCBI Taxonomy" id="2972972"/>
    <lineage>
        <taxon>Bacteria</taxon>
        <taxon>Pseudomonadati</taxon>
        <taxon>Bdellovibrionota</taxon>
        <taxon>Bdellovibrionia</taxon>
        <taxon>Bdellovibrionales</taxon>
        <taxon>Pseudobdellovibrionaceae</taxon>
        <taxon>Bdellovibrio</taxon>
    </lineage>
</organism>
<dbReference type="EMBL" id="JANRMI010000002">
    <property type="protein sequence ID" value="MDG0816459.1"/>
    <property type="molecule type" value="Genomic_DNA"/>
</dbReference>
<gene>
    <name evidence="1" type="ORF">NWE73_08800</name>
</gene>
<reference evidence="1" key="1">
    <citation type="submission" date="2022-08" db="EMBL/GenBank/DDBJ databases">
        <title>Novel Bdellovibrio Species Isolated from Svalbard: Designation Bdellovibrio svalbardensis.</title>
        <authorList>
            <person name="Mitchell R.J."/>
            <person name="Choi S.Y."/>
        </authorList>
    </citation>
    <scope>NUCLEOTIDE SEQUENCE</scope>
    <source>
        <strain evidence="1">PAP01</strain>
    </source>
</reference>
<sequence length="115" mass="12379">MMLALTPDLPTGGLFEGLTFKESFAVTSSVSAIVKGSAKDGSFLNNFYDFYINDYGMSLGFAAAGTVLPNAIPEVYDYVKYPIYAIGAASWYSGYQNVNCDPKTGGDPRSAECRK</sequence>